<reference evidence="7" key="1">
    <citation type="submission" date="2016-10" db="EMBL/GenBank/DDBJ databases">
        <authorList>
            <person name="Varghese N."/>
            <person name="Submissions S."/>
        </authorList>
    </citation>
    <scope>NUCLEOTIDE SEQUENCE [LARGE SCALE GENOMIC DNA]</scope>
    <source>
        <strain evidence="7">DSM 44654</strain>
    </source>
</reference>
<dbReference type="GO" id="GO:0003700">
    <property type="term" value="F:DNA-binding transcription factor activity"/>
    <property type="evidence" value="ECO:0007669"/>
    <property type="project" value="TreeGrafter"/>
</dbReference>
<proteinExistence type="predicted"/>
<dbReference type="STRING" id="218821.SAMN05421837_101889"/>
<evidence type="ECO:0000313" key="7">
    <source>
        <dbReference type="Proteomes" id="UP000198878"/>
    </source>
</evidence>
<sequence>MKVNSGSEYSPEIPAVKYAGATMTASRRVLRADARRNRDAILDAAGELFAQRGDAVQMEEIADRAGLGVGTLYRHFADKHALRAAIIGRRFEQMTFLAQAAEEADDPWVAFESLLYGYLEAAEPDAAFRFALLGPEEPSWADIEEQKVAFSASVGRIVRRAVEAGRLRADFGPGDFVLVTRAAMANMPGDGRWRRLIDLQLGGIRAGTRG</sequence>
<keyword evidence="1" id="KW-0805">Transcription regulation</keyword>
<evidence type="ECO:0000313" key="6">
    <source>
        <dbReference type="EMBL" id="SEF21484.1"/>
    </source>
</evidence>
<keyword evidence="2 4" id="KW-0238">DNA-binding</keyword>
<evidence type="ECO:0000256" key="2">
    <source>
        <dbReference type="ARBA" id="ARBA00023125"/>
    </source>
</evidence>
<keyword evidence="3" id="KW-0804">Transcription</keyword>
<dbReference type="PRINTS" id="PR00455">
    <property type="entry name" value="HTHTETR"/>
</dbReference>
<gene>
    <name evidence="6" type="ORF">SAMN05421837_101889</name>
</gene>
<feature type="domain" description="HTH tetR-type" evidence="5">
    <location>
        <begin position="35"/>
        <end position="94"/>
    </location>
</feature>
<dbReference type="SUPFAM" id="SSF46689">
    <property type="entry name" value="Homeodomain-like"/>
    <property type="match status" value="1"/>
</dbReference>
<dbReference type="AlphaFoldDB" id="A0A1H5Q6H0"/>
<name>A0A1H5Q6H0_9PSEU</name>
<feature type="DNA-binding region" description="H-T-H motif" evidence="4">
    <location>
        <begin position="57"/>
        <end position="76"/>
    </location>
</feature>
<accession>A0A1H5Q6H0</accession>
<evidence type="ECO:0000256" key="4">
    <source>
        <dbReference type="PROSITE-ProRule" id="PRU00335"/>
    </source>
</evidence>
<protein>
    <submittedName>
        <fullName evidence="6">DNA-binding transcriptional regulator, AcrR family</fullName>
    </submittedName>
</protein>
<dbReference type="Proteomes" id="UP000198878">
    <property type="component" value="Unassembled WGS sequence"/>
</dbReference>
<keyword evidence="7" id="KW-1185">Reference proteome</keyword>
<dbReference type="EMBL" id="FNUJ01000001">
    <property type="protein sequence ID" value="SEF21484.1"/>
    <property type="molecule type" value="Genomic_DNA"/>
</dbReference>
<dbReference type="InterPro" id="IPR036271">
    <property type="entry name" value="Tet_transcr_reg_TetR-rel_C_sf"/>
</dbReference>
<organism evidence="6 7">
    <name type="scientific">Amycolatopsis pretoriensis</name>
    <dbReference type="NCBI Taxonomy" id="218821"/>
    <lineage>
        <taxon>Bacteria</taxon>
        <taxon>Bacillati</taxon>
        <taxon>Actinomycetota</taxon>
        <taxon>Actinomycetes</taxon>
        <taxon>Pseudonocardiales</taxon>
        <taxon>Pseudonocardiaceae</taxon>
        <taxon>Amycolatopsis</taxon>
    </lineage>
</organism>
<dbReference type="PANTHER" id="PTHR30055">
    <property type="entry name" value="HTH-TYPE TRANSCRIPTIONAL REGULATOR RUTR"/>
    <property type="match status" value="1"/>
</dbReference>
<dbReference type="Gene3D" id="1.10.357.10">
    <property type="entry name" value="Tetracycline Repressor, domain 2"/>
    <property type="match status" value="1"/>
</dbReference>
<dbReference type="GO" id="GO:0000976">
    <property type="term" value="F:transcription cis-regulatory region binding"/>
    <property type="evidence" value="ECO:0007669"/>
    <property type="project" value="TreeGrafter"/>
</dbReference>
<dbReference type="InterPro" id="IPR050109">
    <property type="entry name" value="HTH-type_TetR-like_transc_reg"/>
</dbReference>
<evidence type="ECO:0000259" key="5">
    <source>
        <dbReference type="PROSITE" id="PS50977"/>
    </source>
</evidence>
<dbReference type="InterPro" id="IPR009057">
    <property type="entry name" value="Homeodomain-like_sf"/>
</dbReference>
<evidence type="ECO:0000256" key="3">
    <source>
        <dbReference type="ARBA" id="ARBA00023163"/>
    </source>
</evidence>
<dbReference type="PANTHER" id="PTHR30055:SF234">
    <property type="entry name" value="HTH-TYPE TRANSCRIPTIONAL REGULATOR BETI"/>
    <property type="match status" value="1"/>
</dbReference>
<dbReference type="Pfam" id="PF00440">
    <property type="entry name" value="TetR_N"/>
    <property type="match status" value="1"/>
</dbReference>
<dbReference type="InterPro" id="IPR001647">
    <property type="entry name" value="HTH_TetR"/>
</dbReference>
<dbReference type="PROSITE" id="PS50977">
    <property type="entry name" value="HTH_TETR_2"/>
    <property type="match status" value="1"/>
</dbReference>
<dbReference type="SUPFAM" id="SSF48498">
    <property type="entry name" value="Tetracyclin repressor-like, C-terminal domain"/>
    <property type="match status" value="1"/>
</dbReference>
<evidence type="ECO:0000256" key="1">
    <source>
        <dbReference type="ARBA" id="ARBA00023015"/>
    </source>
</evidence>